<comment type="caution">
    <text evidence="9">The sequence shown here is derived from an EMBL/GenBank/DDBJ whole genome shotgun (WGS) entry which is preliminary data.</text>
</comment>
<evidence type="ECO:0000256" key="3">
    <source>
        <dbReference type="ARBA" id="ARBA00022448"/>
    </source>
</evidence>
<keyword evidence="5" id="KW-0812">Transmembrane</keyword>
<dbReference type="InterPro" id="IPR003423">
    <property type="entry name" value="OMP_efflux"/>
</dbReference>
<evidence type="ECO:0000256" key="4">
    <source>
        <dbReference type="ARBA" id="ARBA00022452"/>
    </source>
</evidence>
<dbReference type="OrthoDB" id="9813458at2"/>
<reference evidence="9 10" key="1">
    <citation type="submission" date="2018-03" db="EMBL/GenBank/DDBJ databases">
        <title>Comparative genomics illustrates the genes involved in a hyperalkaliphilic mechanisms of Serpentinomonas isolated from highly-alkaline calcium-rich serpentinized springs.</title>
        <authorList>
            <person name="Suzuki S."/>
            <person name="Ishii S."/>
            <person name="Walworth N."/>
            <person name="Bird L."/>
            <person name="Kuenen J.G."/>
            <person name="Nealson K.H."/>
        </authorList>
    </citation>
    <scope>NUCLEOTIDE SEQUENCE [LARGE SCALE GENOMIC DNA]</scope>
    <source>
        <strain evidence="9 10">P1</strain>
    </source>
</reference>
<keyword evidence="3" id="KW-0813">Transport</keyword>
<proteinExistence type="inferred from homology"/>
<dbReference type="GO" id="GO:0009279">
    <property type="term" value="C:cell outer membrane"/>
    <property type="evidence" value="ECO:0007669"/>
    <property type="project" value="UniProtKB-SubCell"/>
</dbReference>
<dbReference type="InterPro" id="IPR010130">
    <property type="entry name" value="T1SS_OMP_TolC"/>
</dbReference>
<comment type="similarity">
    <text evidence="2">Belongs to the outer membrane factor (OMF) (TC 1.B.17) family.</text>
</comment>
<feature type="coiled-coil region" evidence="8">
    <location>
        <begin position="132"/>
        <end position="194"/>
    </location>
</feature>
<evidence type="ECO:0000313" key="10">
    <source>
        <dbReference type="Proteomes" id="UP000238589"/>
    </source>
</evidence>
<dbReference type="EMBL" id="PVLQ01000010">
    <property type="protein sequence ID" value="PRD66730.1"/>
    <property type="molecule type" value="Genomic_DNA"/>
</dbReference>
<evidence type="ECO:0000256" key="1">
    <source>
        <dbReference type="ARBA" id="ARBA00004442"/>
    </source>
</evidence>
<dbReference type="GO" id="GO:1990281">
    <property type="term" value="C:efflux pump complex"/>
    <property type="evidence" value="ECO:0007669"/>
    <property type="project" value="TreeGrafter"/>
</dbReference>
<gene>
    <name evidence="9" type="ORF">C6P64_02570</name>
</gene>
<evidence type="ECO:0000256" key="7">
    <source>
        <dbReference type="ARBA" id="ARBA00023237"/>
    </source>
</evidence>
<evidence type="ECO:0000256" key="5">
    <source>
        <dbReference type="ARBA" id="ARBA00022692"/>
    </source>
</evidence>
<sequence length="466" mass="49303">MPLSHASPTTAKPGRLLPGASPALALVARTTRLLGAMALAGGCALTAQAQSLTELHQAAKRYDAAYLAAQAQYQASLAKAEQARAGLLPSAGLSAAANFSDLDSSVDSQDKNYNNQTLQLSASQPLYRPANRLALEQARKSLEAAEAQLEAASQELVVRSAQAYFDVLAAQDSLAFVQAQKAAVSEQLAAAKRNFEVGTATITDTREAQARFDQTVAQEIAAENELRVKRLALDQLVGQTGVSPWRLASGVALPALEPAELGRWLERAETAHPQVRQAATGLEVARLETAKAQAGHLPTLDAVASYQSARTPASSSSLPPYLRNKTASIGVQFNLPLFAGFSTQNRIKETLALEDKARNDLDAAKRGVAQATRTAYYGVVSGQGQVKALEAAEASSQSALEATQLGYQVGVRINLDVLNAQSQLFQTKASLAKARYDLLLVGLRLKQAGGVLQEQDLQAVNAVLKP</sequence>
<dbReference type="PANTHER" id="PTHR30026">
    <property type="entry name" value="OUTER MEMBRANE PROTEIN TOLC"/>
    <property type="match status" value="1"/>
</dbReference>
<keyword evidence="10" id="KW-1185">Reference proteome</keyword>
<dbReference type="NCBIfam" id="TIGR01844">
    <property type="entry name" value="type_I_sec_TolC"/>
    <property type="match status" value="1"/>
</dbReference>
<keyword evidence="4" id="KW-1134">Transmembrane beta strand</keyword>
<organism evidence="9 10">
    <name type="scientific">Malikia granosa</name>
    <dbReference type="NCBI Taxonomy" id="263067"/>
    <lineage>
        <taxon>Bacteria</taxon>
        <taxon>Pseudomonadati</taxon>
        <taxon>Pseudomonadota</taxon>
        <taxon>Betaproteobacteria</taxon>
        <taxon>Burkholderiales</taxon>
        <taxon>Comamonadaceae</taxon>
        <taxon>Malikia</taxon>
    </lineage>
</organism>
<dbReference type="SUPFAM" id="SSF56954">
    <property type="entry name" value="Outer membrane efflux proteins (OEP)"/>
    <property type="match status" value="1"/>
</dbReference>
<dbReference type="GO" id="GO:0015288">
    <property type="term" value="F:porin activity"/>
    <property type="evidence" value="ECO:0007669"/>
    <property type="project" value="TreeGrafter"/>
</dbReference>
<dbReference type="AlphaFoldDB" id="A0A2S9K8F7"/>
<evidence type="ECO:0000256" key="6">
    <source>
        <dbReference type="ARBA" id="ARBA00023136"/>
    </source>
</evidence>
<dbReference type="InterPro" id="IPR051906">
    <property type="entry name" value="TolC-like"/>
</dbReference>
<keyword evidence="8" id="KW-0175">Coiled coil</keyword>
<evidence type="ECO:0000256" key="2">
    <source>
        <dbReference type="ARBA" id="ARBA00007613"/>
    </source>
</evidence>
<evidence type="ECO:0000313" key="9">
    <source>
        <dbReference type="EMBL" id="PRD66730.1"/>
    </source>
</evidence>
<comment type="subcellular location">
    <subcellularLocation>
        <location evidence="1">Cell outer membrane</location>
    </subcellularLocation>
</comment>
<dbReference type="GO" id="GO:0015562">
    <property type="term" value="F:efflux transmembrane transporter activity"/>
    <property type="evidence" value="ECO:0007669"/>
    <property type="project" value="InterPro"/>
</dbReference>
<keyword evidence="6" id="KW-0472">Membrane</keyword>
<dbReference type="Proteomes" id="UP000238589">
    <property type="component" value="Unassembled WGS sequence"/>
</dbReference>
<dbReference type="Pfam" id="PF02321">
    <property type="entry name" value="OEP"/>
    <property type="match status" value="2"/>
</dbReference>
<protein>
    <submittedName>
        <fullName evidence="9">Channel protein TolC</fullName>
    </submittedName>
</protein>
<dbReference type="Gene3D" id="1.20.1600.10">
    <property type="entry name" value="Outer membrane efflux proteins (OEP)"/>
    <property type="match status" value="1"/>
</dbReference>
<name>A0A2S9K8F7_9BURK</name>
<dbReference type="RefSeq" id="WP_105747032.1">
    <property type="nucleotide sequence ID" value="NZ_PVLQ01000010.1"/>
</dbReference>
<keyword evidence="7" id="KW-0998">Cell outer membrane</keyword>
<accession>A0A2S9K8F7</accession>
<dbReference type="PANTHER" id="PTHR30026:SF20">
    <property type="entry name" value="OUTER MEMBRANE PROTEIN TOLC"/>
    <property type="match status" value="1"/>
</dbReference>
<evidence type="ECO:0000256" key="8">
    <source>
        <dbReference type="SAM" id="Coils"/>
    </source>
</evidence>